<dbReference type="InterPro" id="IPR036388">
    <property type="entry name" value="WH-like_DNA-bd_sf"/>
</dbReference>
<dbReference type="RefSeq" id="WP_160718461.1">
    <property type="nucleotide sequence ID" value="NZ_SUMG01000001.1"/>
</dbReference>
<evidence type="ECO:0000256" key="3">
    <source>
        <dbReference type="ARBA" id="ARBA00023163"/>
    </source>
</evidence>
<dbReference type="InterPro" id="IPR036390">
    <property type="entry name" value="WH_DNA-bd_sf"/>
</dbReference>
<comment type="caution">
    <text evidence="5">The sequence shown here is derived from an EMBL/GenBank/DDBJ whole genome shotgun (WGS) entry which is preliminary data.</text>
</comment>
<feature type="domain" description="HTH gntR-type" evidence="4">
    <location>
        <begin position="13"/>
        <end position="80"/>
    </location>
</feature>
<dbReference type="Pfam" id="PF00392">
    <property type="entry name" value="GntR"/>
    <property type="match status" value="1"/>
</dbReference>
<dbReference type="GO" id="GO:0003700">
    <property type="term" value="F:DNA-binding transcription factor activity"/>
    <property type="evidence" value="ECO:0007669"/>
    <property type="project" value="InterPro"/>
</dbReference>
<sequence length="222" mass="25535">MTDLGQVDLSDPRPMREIVLEKIKQAIYEGSLKKEERLVESTIADNLGVSRTPVREALRQLESEGLVKNYPRRGAVVEGISIKDAMEIYDLREVLEGLMARKTCENISDEGIQQLKEILLKMRISIDGSEYEQYLTLHNDYNRILLTNSKNKRLIAMITNIHDNLSSLRNITLLTKERREEAFYEHGEIVAALSDRNRERVEILARNHVINAKRAFLDSVSK</sequence>
<accession>A0AA43XI13</accession>
<dbReference type="PROSITE" id="PS50949">
    <property type="entry name" value="HTH_GNTR"/>
    <property type="match status" value="1"/>
</dbReference>
<dbReference type="PRINTS" id="PR00035">
    <property type="entry name" value="HTHGNTR"/>
</dbReference>
<dbReference type="Proteomes" id="UP000449710">
    <property type="component" value="Unassembled WGS sequence"/>
</dbReference>
<dbReference type="Pfam" id="PF07729">
    <property type="entry name" value="FCD"/>
    <property type="match status" value="1"/>
</dbReference>
<dbReference type="InterPro" id="IPR000524">
    <property type="entry name" value="Tscrpt_reg_HTH_GntR"/>
</dbReference>
<evidence type="ECO:0000256" key="1">
    <source>
        <dbReference type="ARBA" id="ARBA00023015"/>
    </source>
</evidence>
<dbReference type="PANTHER" id="PTHR43537">
    <property type="entry name" value="TRANSCRIPTIONAL REGULATOR, GNTR FAMILY"/>
    <property type="match status" value="1"/>
</dbReference>
<dbReference type="InterPro" id="IPR011711">
    <property type="entry name" value="GntR_C"/>
</dbReference>
<evidence type="ECO:0000313" key="6">
    <source>
        <dbReference type="Proteomes" id="UP000449710"/>
    </source>
</evidence>
<dbReference type="SMART" id="SM00345">
    <property type="entry name" value="HTH_GNTR"/>
    <property type="match status" value="1"/>
</dbReference>
<dbReference type="EMBL" id="SUMG01000001">
    <property type="protein sequence ID" value="NBG87167.1"/>
    <property type="molecule type" value="Genomic_DNA"/>
</dbReference>
<reference evidence="5 6" key="1">
    <citation type="submission" date="2019-04" db="EMBL/GenBank/DDBJ databases">
        <title>Isachenkonia alkalipeptolytica gen. nov. sp. nov. a new anaerobic, alkiliphilic organothrophic bacterium capable to reduce synthesized ferrihydrite isolated from a soda lake.</title>
        <authorList>
            <person name="Toshchakov S.V."/>
            <person name="Zavarzina D.G."/>
            <person name="Zhilina T.N."/>
            <person name="Kostrikina N.A."/>
            <person name="Kublanov I.V."/>
        </authorList>
    </citation>
    <scope>NUCLEOTIDE SEQUENCE [LARGE SCALE GENOMIC DNA]</scope>
    <source>
        <strain evidence="5 6">Z-1701</strain>
    </source>
</reference>
<dbReference type="SMART" id="SM00895">
    <property type="entry name" value="FCD"/>
    <property type="match status" value="1"/>
</dbReference>
<keyword evidence="2" id="KW-0238">DNA-binding</keyword>
<organism evidence="5 6">
    <name type="scientific">Isachenkonia alkalipeptolytica</name>
    <dbReference type="NCBI Taxonomy" id="2565777"/>
    <lineage>
        <taxon>Bacteria</taxon>
        <taxon>Bacillati</taxon>
        <taxon>Bacillota</taxon>
        <taxon>Clostridia</taxon>
        <taxon>Eubacteriales</taxon>
        <taxon>Clostridiaceae</taxon>
        <taxon>Isachenkonia</taxon>
    </lineage>
</organism>
<dbReference type="GO" id="GO:0003677">
    <property type="term" value="F:DNA binding"/>
    <property type="evidence" value="ECO:0007669"/>
    <property type="project" value="UniProtKB-KW"/>
</dbReference>
<dbReference type="SUPFAM" id="SSF48008">
    <property type="entry name" value="GntR ligand-binding domain-like"/>
    <property type="match status" value="1"/>
</dbReference>
<evidence type="ECO:0000256" key="2">
    <source>
        <dbReference type="ARBA" id="ARBA00023125"/>
    </source>
</evidence>
<evidence type="ECO:0000313" key="5">
    <source>
        <dbReference type="EMBL" id="NBG87167.1"/>
    </source>
</evidence>
<dbReference type="InterPro" id="IPR008920">
    <property type="entry name" value="TF_FadR/GntR_C"/>
</dbReference>
<dbReference type="PANTHER" id="PTHR43537:SF24">
    <property type="entry name" value="GLUCONATE OPERON TRANSCRIPTIONAL REPRESSOR"/>
    <property type="match status" value="1"/>
</dbReference>
<dbReference type="SUPFAM" id="SSF46785">
    <property type="entry name" value="Winged helix' DNA-binding domain"/>
    <property type="match status" value="1"/>
</dbReference>
<proteinExistence type="predicted"/>
<keyword evidence="1" id="KW-0805">Transcription regulation</keyword>
<dbReference type="Gene3D" id="1.20.120.530">
    <property type="entry name" value="GntR ligand-binding domain-like"/>
    <property type="match status" value="1"/>
</dbReference>
<dbReference type="CDD" id="cd07377">
    <property type="entry name" value="WHTH_GntR"/>
    <property type="match status" value="1"/>
</dbReference>
<dbReference type="AlphaFoldDB" id="A0AA43XI13"/>
<keyword evidence="3" id="KW-0804">Transcription</keyword>
<evidence type="ECO:0000259" key="4">
    <source>
        <dbReference type="PROSITE" id="PS50949"/>
    </source>
</evidence>
<name>A0AA43XI13_9CLOT</name>
<dbReference type="Gene3D" id="1.10.10.10">
    <property type="entry name" value="Winged helix-like DNA-binding domain superfamily/Winged helix DNA-binding domain"/>
    <property type="match status" value="1"/>
</dbReference>
<protein>
    <submittedName>
        <fullName evidence="5">GntR family transcriptional regulator</fullName>
    </submittedName>
</protein>
<gene>
    <name evidence="5" type="ORF">ISALK_01500</name>
</gene>
<keyword evidence="6" id="KW-1185">Reference proteome</keyword>